<name>A0A0E9WFG8_ANGAN</name>
<proteinExistence type="predicted"/>
<accession>A0A0E9WFG8</accession>
<evidence type="ECO:0000313" key="1">
    <source>
        <dbReference type="EMBL" id="JAH89041.1"/>
    </source>
</evidence>
<protein>
    <submittedName>
        <fullName evidence="1">Uncharacterized protein</fullName>
    </submittedName>
</protein>
<organism evidence="1">
    <name type="scientific">Anguilla anguilla</name>
    <name type="common">European freshwater eel</name>
    <name type="synonym">Muraena anguilla</name>
    <dbReference type="NCBI Taxonomy" id="7936"/>
    <lineage>
        <taxon>Eukaryota</taxon>
        <taxon>Metazoa</taxon>
        <taxon>Chordata</taxon>
        <taxon>Craniata</taxon>
        <taxon>Vertebrata</taxon>
        <taxon>Euteleostomi</taxon>
        <taxon>Actinopterygii</taxon>
        <taxon>Neopterygii</taxon>
        <taxon>Teleostei</taxon>
        <taxon>Anguilliformes</taxon>
        <taxon>Anguillidae</taxon>
        <taxon>Anguilla</taxon>
    </lineage>
</organism>
<reference evidence="1" key="1">
    <citation type="submission" date="2014-11" db="EMBL/GenBank/DDBJ databases">
        <authorList>
            <person name="Amaro Gonzalez C."/>
        </authorList>
    </citation>
    <scope>NUCLEOTIDE SEQUENCE</scope>
</reference>
<reference evidence="1" key="2">
    <citation type="journal article" date="2015" name="Fish Shellfish Immunol.">
        <title>Early steps in the European eel (Anguilla anguilla)-Vibrio vulnificus interaction in the gills: Role of the RtxA13 toxin.</title>
        <authorList>
            <person name="Callol A."/>
            <person name="Pajuelo D."/>
            <person name="Ebbesson L."/>
            <person name="Teles M."/>
            <person name="MacKenzie S."/>
            <person name="Amaro C."/>
        </authorList>
    </citation>
    <scope>NUCLEOTIDE SEQUENCE</scope>
</reference>
<sequence length="42" mass="4653">MNPSSSGFHAEKTSMAFTYTCLNSFISTSTRSSKMPIMPFTK</sequence>
<dbReference type="AlphaFoldDB" id="A0A0E9WFG8"/>
<dbReference type="EMBL" id="GBXM01019536">
    <property type="protein sequence ID" value="JAH89041.1"/>
    <property type="molecule type" value="Transcribed_RNA"/>
</dbReference>